<evidence type="ECO:0000256" key="3">
    <source>
        <dbReference type="ARBA" id="ARBA00022670"/>
    </source>
</evidence>
<comment type="caution">
    <text evidence="11">The sequence shown here is derived from an EMBL/GenBank/DDBJ whole genome shotgun (WGS) entry which is preliminary data.</text>
</comment>
<dbReference type="Pfam" id="PF12340">
    <property type="entry name" value="DUF3638"/>
    <property type="match status" value="1"/>
</dbReference>
<organism evidence="11 12">
    <name type="scientific">Podospora aff. communis PSN243</name>
    <dbReference type="NCBI Taxonomy" id="3040156"/>
    <lineage>
        <taxon>Eukaryota</taxon>
        <taxon>Fungi</taxon>
        <taxon>Dikarya</taxon>
        <taxon>Ascomycota</taxon>
        <taxon>Pezizomycotina</taxon>
        <taxon>Sordariomycetes</taxon>
        <taxon>Sordariomycetidae</taxon>
        <taxon>Sordariales</taxon>
        <taxon>Podosporaceae</taxon>
        <taxon>Podospora</taxon>
    </lineage>
</organism>
<name>A0AAV9GMQ5_9PEZI</name>
<keyword evidence="3" id="KW-0645">Protease</keyword>
<dbReference type="GO" id="GO:0006508">
    <property type="term" value="P:proteolysis"/>
    <property type="evidence" value="ECO:0007669"/>
    <property type="project" value="UniProtKB-KW"/>
</dbReference>
<keyword evidence="5" id="KW-0378">Hydrolase</keyword>
<reference evidence="11" key="1">
    <citation type="journal article" date="2023" name="Mol. Phylogenet. Evol.">
        <title>Genome-scale phylogeny and comparative genomics of the fungal order Sordariales.</title>
        <authorList>
            <person name="Hensen N."/>
            <person name="Bonometti L."/>
            <person name="Westerberg I."/>
            <person name="Brannstrom I.O."/>
            <person name="Guillou S."/>
            <person name="Cros-Aarteil S."/>
            <person name="Calhoun S."/>
            <person name="Haridas S."/>
            <person name="Kuo A."/>
            <person name="Mondo S."/>
            <person name="Pangilinan J."/>
            <person name="Riley R."/>
            <person name="LaButti K."/>
            <person name="Andreopoulos B."/>
            <person name="Lipzen A."/>
            <person name="Chen C."/>
            <person name="Yan M."/>
            <person name="Daum C."/>
            <person name="Ng V."/>
            <person name="Clum A."/>
            <person name="Steindorff A."/>
            <person name="Ohm R.A."/>
            <person name="Martin F."/>
            <person name="Silar P."/>
            <person name="Natvig D.O."/>
            <person name="Lalanne C."/>
            <person name="Gautier V."/>
            <person name="Ament-Velasquez S.L."/>
            <person name="Kruys A."/>
            <person name="Hutchinson M.I."/>
            <person name="Powell A.J."/>
            <person name="Barry K."/>
            <person name="Miller A.N."/>
            <person name="Grigoriev I.V."/>
            <person name="Debuchy R."/>
            <person name="Gladieux P."/>
            <person name="Hiltunen Thoren M."/>
            <person name="Johannesson H."/>
        </authorList>
    </citation>
    <scope>NUCLEOTIDE SEQUENCE</scope>
    <source>
        <strain evidence="11">PSN243</strain>
    </source>
</reference>
<evidence type="ECO:0000256" key="5">
    <source>
        <dbReference type="ARBA" id="ARBA00022801"/>
    </source>
</evidence>
<evidence type="ECO:0000259" key="10">
    <source>
        <dbReference type="Pfam" id="PF20255"/>
    </source>
</evidence>
<proteinExistence type="predicted"/>
<reference evidence="11" key="2">
    <citation type="submission" date="2023-05" db="EMBL/GenBank/DDBJ databases">
        <authorList>
            <consortium name="Lawrence Berkeley National Laboratory"/>
            <person name="Steindorff A."/>
            <person name="Hensen N."/>
            <person name="Bonometti L."/>
            <person name="Westerberg I."/>
            <person name="Brannstrom I.O."/>
            <person name="Guillou S."/>
            <person name="Cros-Aarteil S."/>
            <person name="Calhoun S."/>
            <person name="Haridas S."/>
            <person name="Kuo A."/>
            <person name="Mondo S."/>
            <person name="Pangilinan J."/>
            <person name="Riley R."/>
            <person name="Labutti K."/>
            <person name="Andreopoulos B."/>
            <person name="Lipzen A."/>
            <person name="Chen C."/>
            <person name="Yanf M."/>
            <person name="Daum C."/>
            <person name="Ng V."/>
            <person name="Clum A."/>
            <person name="Ohm R."/>
            <person name="Martin F."/>
            <person name="Silar P."/>
            <person name="Natvig D."/>
            <person name="Lalanne C."/>
            <person name="Gautier V."/>
            <person name="Ament-Velasquez S.L."/>
            <person name="Kruys A."/>
            <person name="Hutchinson M.I."/>
            <person name="Powell A.J."/>
            <person name="Barry K."/>
            <person name="Miller A.N."/>
            <person name="Grigoriev I.V."/>
            <person name="Debuchy R."/>
            <person name="Gladieux P."/>
            <person name="Thoren M.H."/>
            <person name="Johannesson H."/>
        </authorList>
    </citation>
    <scope>NUCLEOTIDE SEQUENCE</scope>
    <source>
        <strain evidence="11">PSN243</strain>
    </source>
</reference>
<feature type="compositionally biased region" description="Polar residues" evidence="7">
    <location>
        <begin position="2871"/>
        <end position="2881"/>
    </location>
</feature>
<sequence length="3185" mass="356043">MATGLPASGGKALDMPHLMFIIHHVFLPPQLPQADDTNNQHLLAMVQVLRNSVSAFLAAEPGAAPSVQPALDMIDRFLTASPAVNAGKTDMARRDALRNTITSLEDDTTLLHLRDQNAGLLLTCQRDNLLFETFELLAPNQNVMSCEGCLLREFPDRAVEVPIGKIRDPALLDVLVDAIQKLESTVLPRARPKVKKAGTAQPEERDTLSPVLATGLLTDVLAGLGREVHPERIVKRSREQVCWSDTRLPFHRSATWLLLRVGLRLVLDRRATLREASWYKPLMAYHCARLVDLALRPSRPLVSSDMIFCMESKLLRRIVKLDPTGDVRSGWLLGVHNTTQRVKDTLDARWRAAQKNDNRVLPLDQLSQLSFDQDSELKLNKLRKHLSWVDSRDNDMQTNMGDGDMTTFHQLPQKNLPCLDRSSHQDAAMTRCELLDFEAWVESSLSTWLNGDHPSPVNDVASLNELIEAYHIRASAAYDGIPGALSIMYLVILELWIAMDRLAGGDIPLLLDYDPGFPSNAFHSLLLERTEEMCRLHAVENYLARRRQEAPNSYPSAFKGFGDDNSFAVRFASPSVEHQRLRRAIEAWGAQRRAEKLEEYERSTKRYRSLAEDFDAASCEYYYNSRHYRHFHSSSCRRCRLEREMLNVNIDVFEWPLPAENSHADAAVFEISVPRAAVLWRNVTWMLVTRVFREKKEEGFRDAVDNLYFAADRQGMSRFRESKSDLHPASTVKPMEVAHYRTKHITEATPENVCVPHAAQYSYYDGPSRVRTERSNLDAWIPRHCSFAELVKDSPVEDWVRYAKHTSNDVIAGQHLCPLALSLREFRGLGNLRSGVNLQWANILCELVVPSLDFNRVQTFALILQACLEAGPQAESRSIWREAHVDTQKGSFMNQIMPALSEALLRIRESWQNNVGLCILTCLATRLLALSRSADISAALLDYLGQLRHVSMSWAKLLRDKLDKSCSTLDRERWIERLLLAALTCGATFNMGAAHLEQVLSDPNSLAWLVESNVLVRNHLPPSGRPAHIIGLQMMQRWHAVMYRARHLVATQVLERGNPGLDMAIKRLWADYSPSPDAGWAVLNQNAQQSHILTRTSDGQISVTFNLVTGGFFLNGFPLSKLPSSYQRHSTFQELLGEQILDVGPSRVPGMQFSASRELNGWVLHFAMVDSRLVVRAVGQDSQDSDNGKSYEYIPREYLSDGLPNSFVNDYAHWLHLATREVEFRPIDRVWDLETGGWCLRREDGSNILRKGSRIVVNPQSPTGQLCHEILASFEAAGDINLILDCNDSSLALELPRLSLSFQLHQGTTTILSKNYSGMQIDGIQGIGSLVGLLSKLVLKPEHGPGFRMVLVPRGQTCSNLAQTFSHVEVTILRRSNDKRIRHAAFYANDKLGCLTDSGSLQTKLFLCHLHALTSHCLPDPLTSRTGTEEALRILQSAAVRSYPTLDRESRALLGDIASLSPLRAFYPAHLQEMEQTAWSNALPPLSQHDDFWPLARDILDEYKKLEGVFQPRKPGDAATSSRDVLSVMRAVNPAERARIRNATFRVSEFGAERYTTDKDNWYHSRDRAGPSGGDSRVLQLVRRMDTGSERLVWKPGSDIASKIEAINGPRFGGDPAVHIGFDLKNTRAPGTALKGLWCGLHRALVAETNKFKKMFFLSSLLYAEGSSTPIVQALMALGSISVFAQPAMLPPPDADFNLDIRRATLHRELTRITNEGRNDDEKCPEYGWSKRQHESVRDFESRRDRELASNSQAAVRKFVDELQAQIKQSWSVRTPTGHNYRAYLLVEQIMGQVTDVVETARRSEAFHSYLNLLSSKLGRVGITHSSESLLASSPRLNRPSSKPGLVSATSIFMPPAPRLPTHHSSQPPAHTPPTMCNRVREPQDEHSRLSALLDELSSKVDLQEHEVSYIAELRRSLAAQPVAVVSNGTAGPLESLQTAQARFDSILKSVKVALAGTSIAQSMCFEAGIYPRISPLFLLRRLTQRFWPQLSRPWQKCLIGLALSMVLLQRAERLSVLSEHSGDRQRELTNPGDHENPDWDLLKYPENLLLEIEQGIAIRAVQNKIGAAMRSPPGMKNAVMQLNMGEGKSSVIVPIVAAALANGKRLVRIVVAKPQSNQMTHMLIGKLGGLLNRQVFYLPFSRSVQLCRDGVRTIGDMIERCRAEGGVLLVQPEHLLSFKLMGIDKSWAAEGETTNDGGELGESITRLYQTFESVSRDIVDVSDENFSVKYELIYTMGAQEAVEMSPGRWILVQQLLDLLETAIRRLMAESARTTLAEGIVFEDYGPGRVPLIRILGESAGHHLIGELAATICRRGLTGFPVLHQSERMRQAVHKYISASQVVPEDLALVEDVSTGLFSSRTAKDAVLLLRGLLANGVLLFALGQKRYRVNYGLAPARRPQTMLAVPYRAKDMPSPRSEFSHPDVVIVLTCLSYYYGGLSDEQLYTCFELLHDSDQAEQEYGRWAAKAPGLPPSFQHFSAINIEDKPQCENVVFPALRYARPVVDFFLAYVVFPKEMKQFPLKLSSSGWDLAKPKKHPLTGFSGTNDSKGVLPLSVKALDLQPHTNAAVLTTLLRDENTVLEVGTGKSRLSALSEEMLLGSLALSEAPMRVVLDVGAQIVESSNLQMARKMLGLVPVSSADAVIFFDDEDELSILLRDGNVVPFLTSPFATRTDRCLVFLDQAHTRGTDLKLPDNYRAAVTLGPGVTKDTLVQACMRMRKLGRGQSVTFIVSPEMQQRIRAVRNMAPNLPLGVADVISWAISETWDEMVRSVLLWAAQGIRHIRQEKIWKRVEEQGVFSPSDAQEYLEPEAMSLEERYRPKLLLMNGETEISAMMAALDIQAQTATGHTARQEDPQMSAIREKLRAFSHATRANTTSSTLQEEQERELAPEIEEERHVARPPPRKALLHLLSKQLVQFVRTGSTAAGSTAAGSTAFLPCFSVLSTTSASSLFGPGLSAFPGDLFATKDFAHTVNETGPAYRSDSYQRSVQWVLVRSAQTRDEIPNSSSPRMVLISQWEASRLKHVIEKLQQELNSKKAAASVPVTLHAYLPRPSLTFRSMEHLKTYTVPPLPADWEAPLDLVMQLNLFAGQLYLRSYDEYKRLCRYLGLSYEENRDKEAAIPPDGFVGKRKDSDCRFEESPVAFLAKVYHEIRGDCVGGAEKTHMGKILAGEILTEKDFPEAMQG</sequence>
<dbReference type="GO" id="GO:0004843">
    <property type="term" value="F:cysteine-type deubiquitinase activity"/>
    <property type="evidence" value="ECO:0007669"/>
    <property type="project" value="UniProtKB-EC"/>
</dbReference>
<evidence type="ECO:0000313" key="12">
    <source>
        <dbReference type="Proteomes" id="UP001321760"/>
    </source>
</evidence>
<evidence type="ECO:0000259" key="8">
    <source>
        <dbReference type="Pfam" id="PF12340"/>
    </source>
</evidence>
<feature type="region of interest" description="Disordered" evidence="7">
    <location>
        <begin position="1852"/>
        <end position="1885"/>
    </location>
</feature>
<dbReference type="EMBL" id="MU865939">
    <property type="protein sequence ID" value="KAK4449026.1"/>
    <property type="molecule type" value="Genomic_DNA"/>
</dbReference>
<feature type="domain" description="DUF6606" evidence="10">
    <location>
        <begin position="21"/>
        <end position="291"/>
    </location>
</feature>
<protein>
    <recommendedName>
        <fullName evidence="2">ubiquitinyl hydrolase 1</fullName>
        <ecNumber evidence="2">3.4.19.12</ecNumber>
    </recommendedName>
</protein>
<feature type="region of interest" description="Disordered" evidence="7">
    <location>
        <begin position="2871"/>
        <end position="2901"/>
    </location>
</feature>
<feature type="compositionally biased region" description="Basic and acidic residues" evidence="7">
    <location>
        <begin position="2886"/>
        <end position="2898"/>
    </location>
</feature>
<evidence type="ECO:0000256" key="7">
    <source>
        <dbReference type="SAM" id="MobiDB-lite"/>
    </source>
</evidence>
<evidence type="ECO:0000313" key="11">
    <source>
        <dbReference type="EMBL" id="KAK4449026.1"/>
    </source>
</evidence>
<dbReference type="InterPro" id="IPR051346">
    <property type="entry name" value="OTU_Deubiquitinase"/>
</dbReference>
<feature type="domain" description="DUF3638" evidence="8">
    <location>
        <begin position="2039"/>
        <end position="2266"/>
    </location>
</feature>
<dbReference type="EC" id="3.4.19.12" evidence="2"/>
<dbReference type="Pfam" id="PF12359">
    <property type="entry name" value="DUF3645"/>
    <property type="match status" value="1"/>
</dbReference>
<evidence type="ECO:0000259" key="9">
    <source>
        <dbReference type="Pfam" id="PF12359"/>
    </source>
</evidence>
<evidence type="ECO:0000256" key="1">
    <source>
        <dbReference type="ARBA" id="ARBA00000707"/>
    </source>
</evidence>
<evidence type="ECO:0000256" key="4">
    <source>
        <dbReference type="ARBA" id="ARBA00022786"/>
    </source>
</evidence>
<feature type="domain" description="DUF3645" evidence="9">
    <location>
        <begin position="2398"/>
        <end position="2430"/>
    </location>
</feature>
<evidence type="ECO:0000256" key="2">
    <source>
        <dbReference type="ARBA" id="ARBA00012759"/>
    </source>
</evidence>
<gene>
    <name evidence="11" type="ORF">QBC34DRAFT_351713</name>
</gene>
<dbReference type="Pfam" id="PF20255">
    <property type="entry name" value="DUF6606"/>
    <property type="match status" value="1"/>
</dbReference>
<accession>A0AAV9GMQ5</accession>
<dbReference type="Proteomes" id="UP001321760">
    <property type="component" value="Unassembled WGS sequence"/>
</dbReference>
<keyword evidence="4" id="KW-0833">Ubl conjugation pathway</keyword>
<dbReference type="InterPro" id="IPR022105">
    <property type="entry name" value="DUF3645"/>
</dbReference>
<dbReference type="PANTHER" id="PTHR13367:SF34">
    <property type="match status" value="1"/>
</dbReference>
<dbReference type="InterPro" id="IPR022099">
    <property type="entry name" value="DUF3638"/>
</dbReference>
<keyword evidence="12" id="KW-1185">Reference proteome</keyword>
<dbReference type="PANTHER" id="PTHR13367">
    <property type="entry name" value="UBIQUITIN THIOESTERASE"/>
    <property type="match status" value="1"/>
</dbReference>
<keyword evidence="6" id="KW-0788">Thiol protease</keyword>
<evidence type="ECO:0000256" key="6">
    <source>
        <dbReference type="ARBA" id="ARBA00022807"/>
    </source>
</evidence>
<comment type="catalytic activity">
    <reaction evidence="1">
        <text>Thiol-dependent hydrolysis of ester, thioester, amide, peptide and isopeptide bonds formed by the C-terminal Gly of ubiquitin (a 76-residue protein attached to proteins as an intracellular targeting signal).</text>
        <dbReference type="EC" id="3.4.19.12"/>
    </reaction>
</comment>
<dbReference type="InterPro" id="IPR046541">
    <property type="entry name" value="DUF6606"/>
</dbReference>